<gene>
    <name evidence="3" type="ORF">BGX16_1624</name>
</gene>
<dbReference type="EMBL" id="PGEX01000001">
    <property type="protein sequence ID" value="PJJ41637.1"/>
    <property type="molecule type" value="Genomic_DNA"/>
</dbReference>
<proteinExistence type="predicted"/>
<dbReference type="RefSeq" id="WP_100425587.1">
    <property type="nucleotide sequence ID" value="NZ_PGEX01000001.1"/>
</dbReference>
<dbReference type="AlphaFoldDB" id="A0A2M9A7N7"/>
<dbReference type="InterPro" id="IPR000438">
    <property type="entry name" value="Acetyl_CoA_COase_Trfase_b_su"/>
</dbReference>
<dbReference type="GO" id="GO:0003989">
    <property type="term" value="F:acetyl-CoA carboxylase activity"/>
    <property type="evidence" value="ECO:0007669"/>
    <property type="project" value="InterPro"/>
</dbReference>
<dbReference type="PANTHER" id="PTHR43842">
    <property type="entry name" value="PROPIONYL-COA CARBOXYLASE BETA CHAIN"/>
    <property type="match status" value="1"/>
</dbReference>
<protein>
    <submittedName>
        <fullName evidence="3">Propionyl-CoA carboxylase beta chain</fullName>
    </submittedName>
</protein>
<evidence type="ECO:0000313" key="3">
    <source>
        <dbReference type="EMBL" id="PJJ41637.1"/>
    </source>
</evidence>
<dbReference type="GO" id="GO:0006633">
    <property type="term" value="P:fatty acid biosynthetic process"/>
    <property type="evidence" value="ECO:0007669"/>
    <property type="project" value="InterPro"/>
</dbReference>
<reference evidence="3 4" key="1">
    <citation type="submission" date="2017-11" db="EMBL/GenBank/DDBJ databases">
        <title>Animal gut microbial communities from fecal samples from Wisconsin, USA.</title>
        <authorList>
            <person name="Neumann A."/>
        </authorList>
    </citation>
    <scope>NUCLEOTIDE SEQUENCE [LARGE SCALE GENOMIC DNA]</scope>
    <source>
        <strain evidence="3 4">UWS3</strain>
    </source>
</reference>
<dbReference type="PRINTS" id="PR01070">
    <property type="entry name" value="ACCCTRFRASEB"/>
</dbReference>
<feature type="domain" description="CoA carboxyltransferase N-terminal" evidence="1">
    <location>
        <begin position="1"/>
        <end position="261"/>
    </location>
</feature>
<dbReference type="OrthoDB" id="9803706at2"/>
<dbReference type="GO" id="GO:0009317">
    <property type="term" value="C:acetyl-CoA carboxylase complex"/>
    <property type="evidence" value="ECO:0007669"/>
    <property type="project" value="InterPro"/>
</dbReference>
<sequence length="517" mass="55623">MAIKQELLDQLEERRKFALSSGCGPEKLEARHAKGLFSARERVADLVDDGSFQEAGMYVDHDVRSFGFETKKLAGDGVVTGIGNIDGRPVTVISQDFMVSGGSLGSRHAQKMSEAMQRAIELGTPIISVNDSGGARIQEGVKSLAGYGKVFRANVLASGVVPQIAVIAGPCAGGASYSPALMDFCIQLKDNSNMFICGPQVIKASTGEEAPLEKFASAAAHATVSGNVHFVANDDKHASQIIKKLLSFLPSNNSELPPHKLTDIELDDDPSMNQIIPEDANQPLDAYQVIERLVDPNEWLEVKRDFAKNIITGFGRINGMVVGIVANQPKYKAGCLDIDSSDKGAEFVNFCDAFNIPIVTLTDVPGFMPGLAQERGGIIRHGAKMLYAYASCTVPLVTVIMRKAYGGAYIAMASKDLGGDVVYAWPTAEIAVMGAEGAAKIIYKKELAAAENKDALYKQLVDDYREKFSKPYQAAESGIITDVINPAETRAKVSLALRTLLSKRVKRPNKKHGLSPL</sequence>
<dbReference type="Gene3D" id="3.90.226.10">
    <property type="entry name" value="2-enoyl-CoA Hydratase, Chain A, domain 1"/>
    <property type="match status" value="2"/>
</dbReference>
<evidence type="ECO:0000313" key="4">
    <source>
        <dbReference type="Proteomes" id="UP000231134"/>
    </source>
</evidence>
<dbReference type="PROSITE" id="PS50989">
    <property type="entry name" value="COA_CT_CTER"/>
    <property type="match status" value="1"/>
</dbReference>
<evidence type="ECO:0000259" key="1">
    <source>
        <dbReference type="PROSITE" id="PS50980"/>
    </source>
</evidence>
<dbReference type="InterPro" id="IPR011763">
    <property type="entry name" value="COA_CT_C"/>
</dbReference>
<dbReference type="InterPro" id="IPR029045">
    <property type="entry name" value="ClpP/crotonase-like_dom_sf"/>
</dbReference>
<dbReference type="PANTHER" id="PTHR43842:SF2">
    <property type="entry name" value="PROPIONYL-COA CARBOXYLASE BETA CHAIN, MITOCHONDRIAL"/>
    <property type="match status" value="1"/>
</dbReference>
<accession>A0A2M9A7N7</accession>
<comment type="caution">
    <text evidence="3">The sequence shown here is derived from an EMBL/GenBank/DDBJ whole genome shotgun (WGS) entry which is preliminary data.</text>
</comment>
<dbReference type="Proteomes" id="UP000231134">
    <property type="component" value="Unassembled WGS sequence"/>
</dbReference>
<organism evidence="3 4">
    <name type="scientific">Hallerella succinigenes</name>
    <dbReference type="NCBI Taxonomy" id="1896222"/>
    <lineage>
        <taxon>Bacteria</taxon>
        <taxon>Pseudomonadati</taxon>
        <taxon>Fibrobacterota</taxon>
        <taxon>Fibrobacteria</taxon>
        <taxon>Fibrobacterales</taxon>
        <taxon>Fibrobacteraceae</taxon>
        <taxon>Hallerella</taxon>
    </lineage>
</organism>
<name>A0A2M9A7N7_9BACT</name>
<dbReference type="InterPro" id="IPR051047">
    <property type="entry name" value="AccD/PCCB"/>
</dbReference>
<dbReference type="InterPro" id="IPR011762">
    <property type="entry name" value="COA_CT_N"/>
</dbReference>
<dbReference type="PROSITE" id="PS50980">
    <property type="entry name" value="COA_CT_NTER"/>
    <property type="match status" value="1"/>
</dbReference>
<dbReference type="GO" id="GO:0004658">
    <property type="term" value="F:propionyl-CoA carboxylase activity"/>
    <property type="evidence" value="ECO:0007669"/>
    <property type="project" value="TreeGrafter"/>
</dbReference>
<dbReference type="InterPro" id="IPR034733">
    <property type="entry name" value="AcCoA_carboxyl_beta"/>
</dbReference>
<evidence type="ECO:0000259" key="2">
    <source>
        <dbReference type="PROSITE" id="PS50989"/>
    </source>
</evidence>
<keyword evidence="4" id="KW-1185">Reference proteome</keyword>
<dbReference type="Pfam" id="PF01039">
    <property type="entry name" value="Carboxyl_trans"/>
    <property type="match status" value="1"/>
</dbReference>
<feature type="domain" description="CoA carboxyltransferase C-terminal" evidence="2">
    <location>
        <begin position="263"/>
        <end position="511"/>
    </location>
</feature>
<dbReference type="SUPFAM" id="SSF52096">
    <property type="entry name" value="ClpP/crotonase"/>
    <property type="match status" value="2"/>
</dbReference>